<proteinExistence type="predicted"/>
<keyword evidence="2" id="KW-1185">Reference proteome</keyword>
<evidence type="ECO:0000313" key="1">
    <source>
        <dbReference type="EMBL" id="CAG9530447.1"/>
    </source>
</evidence>
<evidence type="ECO:0000313" key="2">
    <source>
        <dbReference type="Proteomes" id="UP000746747"/>
    </source>
</evidence>
<dbReference type="Proteomes" id="UP000746747">
    <property type="component" value="Unassembled WGS sequence"/>
</dbReference>
<organism evidence="1 2">
    <name type="scientific">Cercopithifilaria johnstoni</name>
    <dbReference type="NCBI Taxonomy" id="2874296"/>
    <lineage>
        <taxon>Eukaryota</taxon>
        <taxon>Metazoa</taxon>
        <taxon>Ecdysozoa</taxon>
        <taxon>Nematoda</taxon>
        <taxon>Chromadorea</taxon>
        <taxon>Rhabditida</taxon>
        <taxon>Spirurina</taxon>
        <taxon>Spiruromorpha</taxon>
        <taxon>Filarioidea</taxon>
        <taxon>Onchocercidae</taxon>
        <taxon>Cercopithifilaria</taxon>
    </lineage>
</organism>
<comment type="caution">
    <text evidence="1">The sequence shown here is derived from an EMBL/GenBank/DDBJ whole genome shotgun (WGS) entry which is preliminary data.</text>
</comment>
<dbReference type="OrthoDB" id="5800194at2759"/>
<reference evidence="1" key="1">
    <citation type="submission" date="2021-09" db="EMBL/GenBank/DDBJ databases">
        <authorList>
            <consortium name="Pathogen Informatics"/>
        </authorList>
    </citation>
    <scope>NUCLEOTIDE SEQUENCE</scope>
</reference>
<dbReference type="AlphaFoldDB" id="A0A8J2LP83"/>
<accession>A0A8J2LP83</accession>
<name>A0A8J2LP83_9BILA</name>
<gene>
    <name evidence="1" type="ORF">CJOHNSTONI_LOCUS940</name>
</gene>
<protein>
    <submittedName>
        <fullName evidence="1">Uncharacterized protein</fullName>
    </submittedName>
</protein>
<dbReference type="EMBL" id="CAKAEH010000267">
    <property type="protein sequence ID" value="CAG9530447.1"/>
    <property type="molecule type" value="Genomic_DNA"/>
</dbReference>
<sequence>MRGMFYSKKPAISAFRIASSARSFHLGHEYAPPARFISQHAKFGLALLSTAVQLSSFVSLYLFADKLRPPPPRKLNDEAIAEMERNAHFYENGTMSINKF</sequence>